<dbReference type="InterPro" id="IPR029058">
    <property type="entry name" value="AB_hydrolase_fold"/>
</dbReference>
<name>A0ABR2TCD5_9ROSI</name>
<evidence type="ECO:0000313" key="2">
    <source>
        <dbReference type="Proteomes" id="UP001396334"/>
    </source>
</evidence>
<dbReference type="Proteomes" id="UP001396334">
    <property type="component" value="Unassembled WGS sequence"/>
</dbReference>
<protein>
    <recommendedName>
        <fullName evidence="3">Triacylglycerol lipase</fullName>
    </recommendedName>
</protein>
<dbReference type="PANTHER" id="PTHR11005">
    <property type="entry name" value="LYSOSOMAL ACID LIPASE-RELATED"/>
    <property type="match status" value="1"/>
</dbReference>
<organism evidence="1 2">
    <name type="scientific">Hibiscus sabdariffa</name>
    <name type="common">roselle</name>
    <dbReference type="NCBI Taxonomy" id="183260"/>
    <lineage>
        <taxon>Eukaryota</taxon>
        <taxon>Viridiplantae</taxon>
        <taxon>Streptophyta</taxon>
        <taxon>Embryophyta</taxon>
        <taxon>Tracheophyta</taxon>
        <taxon>Spermatophyta</taxon>
        <taxon>Magnoliopsida</taxon>
        <taxon>eudicotyledons</taxon>
        <taxon>Gunneridae</taxon>
        <taxon>Pentapetalae</taxon>
        <taxon>rosids</taxon>
        <taxon>malvids</taxon>
        <taxon>Malvales</taxon>
        <taxon>Malvaceae</taxon>
        <taxon>Malvoideae</taxon>
        <taxon>Hibiscus</taxon>
    </lineage>
</organism>
<evidence type="ECO:0008006" key="3">
    <source>
        <dbReference type="Google" id="ProtNLM"/>
    </source>
</evidence>
<comment type="caution">
    <text evidence="1">The sequence shown here is derived from an EMBL/GenBank/DDBJ whole genome shotgun (WGS) entry which is preliminary data.</text>
</comment>
<sequence>MYGYGSEDENKKHYGNSNSSVYDMRNIPKELPLFPAYGGQDMLADVEDVKALLNDLKDRDKGEMSQVYSEEYAHADFVLGVNASQVVYDPMISFFNLH</sequence>
<dbReference type="Gene3D" id="3.40.50.1820">
    <property type="entry name" value="alpha/beta hydrolase"/>
    <property type="match status" value="1"/>
</dbReference>
<keyword evidence="2" id="KW-1185">Reference proteome</keyword>
<dbReference type="SUPFAM" id="SSF53474">
    <property type="entry name" value="alpha/beta-Hydrolases"/>
    <property type="match status" value="1"/>
</dbReference>
<accession>A0ABR2TCD5</accession>
<dbReference type="EMBL" id="JBBPBN010000006">
    <property type="protein sequence ID" value="KAK9035103.1"/>
    <property type="molecule type" value="Genomic_DNA"/>
</dbReference>
<evidence type="ECO:0000313" key="1">
    <source>
        <dbReference type="EMBL" id="KAK9035103.1"/>
    </source>
</evidence>
<gene>
    <name evidence="1" type="ORF">V6N11_077153</name>
</gene>
<reference evidence="1 2" key="1">
    <citation type="journal article" date="2024" name="G3 (Bethesda)">
        <title>Genome assembly of Hibiscus sabdariffa L. provides insights into metabolisms of medicinal natural products.</title>
        <authorList>
            <person name="Kim T."/>
        </authorList>
    </citation>
    <scope>NUCLEOTIDE SEQUENCE [LARGE SCALE GENOMIC DNA]</scope>
    <source>
        <strain evidence="1">TK-2024</strain>
        <tissue evidence="1">Old leaves</tissue>
    </source>
</reference>
<proteinExistence type="predicted"/>